<evidence type="ECO:0000259" key="6">
    <source>
        <dbReference type="Pfam" id="PF02826"/>
    </source>
</evidence>
<dbReference type="STRING" id="408074.SAMN05660909_02748"/>
<dbReference type="SUPFAM" id="SSF51735">
    <property type="entry name" value="NAD(P)-binding Rossmann-fold domains"/>
    <property type="match status" value="1"/>
</dbReference>
<keyword evidence="2 4" id="KW-0560">Oxidoreductase</keyword>
<dbReference type="InterPro" id="IPR029753">
    <property type="entry name" value="D-isomer_DH_CS"/>
</dbReference>
<evidence type="ECO:0000256" key="1">
    <source>
        <dbReference type="ARBA" id="ARBA00005854"/>
    </source>
</evidence>
<evidence type="ECO:0000256" key="3">
    <source>
        <dbReference type="ARBA" id="ARBA00023027"/>
    </source>
</evidence>
<name>A0A1H4CSF8_9BACT</name>
<dbReference type="PROSITE" id="PS00670">
    <property type="entry name" value="D_2_HYDROXYACID_DH_2"/>
    <property type="match status" value="1"/>
</dbReference>
<dbReference type="RefSeq" id="WP_089762483.1">
    <property type="nucleotide sequence ID" value="NZ_BKAT01000017.1"/>
</dbReference>
<dbReference type="OrthoDB" id="1522997at2"/>
<dbReference type="CDD" id="cd12183">
    <property type="entry name" value="LDH_like_2"/>
    <property type="match status" value="1"/>
</dbReference>
<dbReference type="InterPro" id="IPR006140">
    <property type="entry name" value="D-isomer_DH_NAD-bd"/>
</dbReference>
<dbReference type="PANTHER" id="PTHR43026:SF1">
    <property type="entry name" value="2-HYDROXYACID DEHYDROGENASE HOMOLOG 1-RELATED"/>
    <property type="match status" value="1"/>
</dbReference>
<dbReference type="Pfam" id="PF02826">
    <property type="entry name" value="2-Hacid_dh_C"/>
    <property type="match status" value="1"/>
</dbReference>
<dbReference type="FunFam" id="3.40.50.720:FF:000041">
    <property type="entry name" value="D-3-phosphoglycerate dehydrogenase"/>
    <property type="match status" value="1"/>
</dbReference>
<dbReference type="AlphaFoldDB" id="A0A1H4CSF8"/>
<dbReference type="EMBL" id="FNRL01000011">
    <property type="protein sequence ID" value="SEA63042.1"/>
    <property type="molecule type" value="Genomic_DNA"/>
</dbReference>
<evidence type="ECO:0000313" key="8">
    <source>
        <dbReference type="Proteomes" id="UP000199656"/>
    </source>
</evidence>
<sequence>MNILFFSAQSYDREYFTRANLKTSYNLRFLESPLNVDNTALIKNEKVICVFVNDQVNAEVIAQLKEKGVELIALRCAGFNNVDLAAAAAAGIRVVRVPAYSPHAVAEHAVTMLLSLNRKIYKSYNRIRDNNFTLAGLEGFDLYGKTVGVIGTGNIGMVFCWIMLGFGCKVIAHDVYENKELVQAGVVYKSLQEVITEADVISLHCPLMPETKHMINRESIASMKKGVILVNTSRGGLIDTVAVVDALKKGHIGALAIDVYEQEEHLFFQDFSDTIIMDDVLSRLTTFPNVLITAHQGFFTREALTQIAEVTLNNIRCYSEKKELTNEVK</sequence>
<keyword evidence="8" id="KW-1185">Reference proteome</keyword>
<protein>
    <submittedName>
        <fullName evidence="7">D-lactate dehydrogenase</fullName>
    </submittedName>
</protein>
<feature type="domain" description="D-isomer specific 2-hydroxyacid dehydrogenase catalytic" evidence="5">
    <location>
        <begin position="3"/>
        <end position="329"/>
    </location>
</feature>
<evidence type="ECO:0000256" key="4">
    <source>
        <dbReference type="RuleBase" id="RU003719"/>
    </source>
</evidence>
<dbReference type="InterPro" id="IPR029752">
    <property type="entry name" value="D-isomer_DH_CS1"/>
</dbReference>
<evidence type="ECO:0000256" key="2">
    <source>
        <dbReference type="ARBA" id="ARBA00023002"/>
    </source>
</evidence>
<proteinExistence type="inferred from homology"/>
<dbReference type="PANTHER" id="PTHR43026">
    <property type="entry name" value="2-HYDROXYACID DEHYDROGENASE HOMOLOG 1-RELATED"/>
    <property type="match status" value="1"/>
</dbReference>
<dbReference type="GO" id="GO:0051287">
    <property type="term" value="F:NAD binding"/>
    <property type="evidence" value="ECO:0007669"/>
    <property type="project" value="InterPro"/>
</dbReference>
<feature type="domain" description="D-isomer specific 2-hydroxyacid dehydrogenase NAD-binding" evidence="6">
    <location>
        <begin position="110"/>
        <end position="297"/>
    </location>
</feature>
<organism evidence="7 8">
    <name type="scientific">Chitinophaga terrae</name>
    <name type="common">ex Kim and Jung 2007</name>
    <dbReference type="NCBI Taxonomy" id="408074"/>
    <lineage>
        <taxon>Bacteria</taxon>
        <taxon>Pseudomonadati</taxon>
        <taxon>Bacteroidota</taxon>
        <taxon>Chitinophagia</taxon>
        <taxon>Chitinophagales</taxon>
        <taxon>Chitinophagaceae</taxon>
        <taxon>Chitinophaga</taxon>
    </lineage>
</organism>
<dbReference type="InterPro" id="IPR036291">
    <property type="entry name" value="NAD(P)-bd_dom_sf"/>
</dbReference>
<accession>A0A1H4CSF8</accession>
<evidence type="ECO:0000259" key="5">
    <source>
        <dbReference type="Pfam" id="PF00389"/>
    </source>
</evidence>
<dbReference type="GO" id="GO:0006564">
    <property type="term" value="P:L-serine biosynthetic process"/>
    <property type="evidence" value="ECO:0007669"/>
    <property type="project" value="UniProtKB-ARBA"/>
</dbReference>
<dbReference type="Proteomes" id="UP000199656">
    <property type="component" value="Unassembled WGS sequence"/>
</dbReference>
<gene>
    <name evidence="7" type="ORF">SAMN05660909_02748</name>
</gene>
<keyword evidence="3" id="KW-0520">NAD</keyword>
<dbReference type="PROSITE" id="PS00671">
    <property type="entry name" value="D_2_HYDROXYACID_DH_3"/>
    <property type="match status" value="1"/>
</dbReference>
<dbReference type="Pfam" id="PF00389">
    <property type="entry name" value="2-Hacid_dh"/>
    <property type="match status" value="1"/>
</dbReference>
<evidence type="ECO:0000313" key="7">
    <source>
        <dbReference type="EMBL" id="SEA63042.1"/>
    </source>
</evidence>
<dbReference type="GO" id="GO:0004617">
    <property type="term" value="F:phosphoglycerate dehydrogenase activity"/>
    <property type="evidence" value="ECO:0007669"/>
    <property type="project" value="UniProtKB-ARBA"/>
</dbReference>
<dbReference type="InterPro" id="IPR058205">
    <property type="entry name" value="D-LDH-like"/>
</dbReference>
<comment type="similarity">
    <text evidence="1 4">Belongs to the D-isomer specific 2-hydroxyacid dehydrogenase family.</text>
</comment>
<dbReference type="GO" id="GO:0047545">
    <property type="term" value="F:(S)-2-hydroxyglutarate dehydrogenase activity"/>
    <property type="evidence" value="ECO:0007669"/>
    <property type="project" value="UniProtKB-ARBA"/>
</dbReference>
<dbReference type="Gene3D" id="3.40.50.720">
    <property type="entry name" value="NAD(P)-binding Rossmann-like Domain"/>
    <property type="match status" value="2"/>
</dbReference>
<reference evidence="8" key="1">
    <citation type="submission" date="2016-10" db="EMBL/GenBank/DDBJ databases">
        <authorList>
            <person name="Varghese N."/>
            <person name="Submissions S."/>
        </authorList>
    </citation>
    <scope>NUCLEOTIDE SEQUENCE [LARGE SCALE GENOMIC DNA]</scope>
    <source>
        <strain evidence="8">DSM 23920</strain>
    </source>
</reference>
<dbReference type="InterPro" id="IPR006139">
    <property type="entry name" value="D-isomer_2_OHA_DH_cat_dom"/>
</dbReference>
<dbReference type="PROSITE" id="PS00065">
    <property type="entry name" value="D_2_HYDROXYACID_DH_1"/>
    <property type="match status" value="1"/>
</dbReference>
<dbReference type="SUPFAM" id="SSF52283">
    <property type="entry name" value="Formate/glycerate dehydrogenase catalytic domain-like"/>
    <property type="match status" value="1"/>
</dbReference>